<dbReference type="EMBL" id="PKUR01000001">
    <property type="protein sequence ID" value="PLW87166.1"/>
    <property type="molecule type" value="Genomic_DNA"/>
</dbReference>
<gene>
    <name evidence="4" type="ORF">C0029_00785</name>
</gene>
<dbReference type="KEGG" id="hja:BST95_17430"/>
<feature type="transmembrane region" description="Helical" evidence="3">
    <location>
        <begin position="116"/>
        <end position="135"/>
    </location>
</feature>
<organism evidence="4 5">
    <name type="scientific">Halioglobus japonicus</name>
    <dbReference type="NCBI Taxonomy" id="930805"/>
    <lineage>
        <taxon>Bacteria</taxon>
        <taxon>Pseudomonadati</taxon>
        <taxon>Pseudomonadota</taxon>
        <taxon>Gammaproteobacteria</taxon>
        <taxon>Cellvibrionales</taxon>
        <taxon>Halieaceae</taxon>
        <taxon>Halioglobus</taxon>
    </lineage>
</organism>
<accession>A0AAP8SP45</accession>
<dbReference type="Proteomes" id="UP000235162">
    <property type="component" value="Unassembled WGS sequence"/>
</dbReference>
<evidence type="ECO:0000256" key="2">
    <source>
        <dbReference type="ARBA" id="ARBA00022803"/>
    </source>
</evidence>
<evidence type="ECO:0000313" key="4">
    <source>
        <dbReference type="EMBL" id="PLW87166.1"/>
    </source>
</evidence>
<keyword evidence="2" id="KW-0802">TPR repeat</keyword>
<evidence type="ECO:0000313" key="5">
    <source>
        <dbReference type="Proteomes" id="UP000235162"/>
    </source>
</evidence>
<feature type="transmembrane region" description="Helical" evidence="3">
    <location>
        <begin position="86"/>
        <end position="104"/>
    </location>
</feature>
<dbReference type="PANTHER" id="PTHR44227">
    <property type="match status" value="1"/>
</dbReference>
<protein>
    <recommendedName>
        <fullName evidence="6">Tetratricopeptide repeat protein</fullName>
    </recommendedName>
</protein>
<evidence type="ECO:0008006" key="6">
    <source>
        <dbReference type="Google" id="ProtNLM"/>
    </source>
</evidence>
<keyword evidence="3" id="KW-1133">Transmembrane helix</keyword>
<feature type="transmembrane region" description="Helical" evidence="3">
    <location>
        <begin position="141"/>
        <end position="161"/>
    </location>
</feature>
<name>A0AAP8SP45_9GAMM</name>
<evidence type="ECO:0000256" key="3">
    <source>
        <dbReference type="SAM" id="Phobius"/>
    </source>
</evidence>
<keyword evidence="1" id="KW-0677">Repeat</keyword>
<keyword evidence="3" id="KW-0812">Transmembrane</keyword>
<sequence>MLLLGIVAVCLIYSRGLDGPWLYDDMPNLVDNHQLAIQADVVDEWRTASFSSGAGVLRRPLSMLSFTAEHALQGELRPATSKAVNLVIHSFNGLLVYLLCLQLMRSPRMQGVAVHRGEWIAAGAALLWLVLPLHLSTVLYAVQRMAQMSTLFVLLGLYVFARYRHAWSEQGGTPGDVLAAVLWMLLLWLGASLSKENGLLLPWLVAVVEFCFYRGRWRGKRIAWFNTLAWFALLLPAIVLVLIGLVGPDWLINRYATRDFTLGERMFTQARLLWQYLGWIVWPDIAHMGLHHDAVRLSTGLLAPVTTLISLLAWCMVILAGLVLRNRAPLLLFALAFYLVGHASESTIWPLMLAFEHRSYLPSVGVCLLLASLLCWRPRGVSQARFPWPLAGALGICLVMLNFRAAAWSNADTLHAVDVHNHPDSSRSHYVYGNALLRDFQAQRAEATLEKIERRDRLVAIRYHFGEAARLYPEDVAVLVTLYQLDSNYFAALNTAPDWLARLRQEIARRPLRPADVGALKSLMRCLAKESCPGGESLTEDILAELEQVHPGRADRFILRHLYQEQAGVEAARRMAGLRDGLVLFPGDQRLQYRLLREAAFVGNAGLAYEMGRQIMRGDPHRWQQSTLRKIYHVAPQ</sequence>
<keyword evidence="5" id="KW-1185">Reference proteome</keyword>
<feature type="transmembrane region" description="Helical" evidence="3">
    <location>
        <begin position="331"/>
        <end position="353"/>
    </location>
</feature>
<proteinExistence type="predicted"/>
<keyword evidence="3" id="KW-0472">Membrane</keyword>
<comment type="caution">
    <text evidence="4">The sequence shown here is derived from an EMBL/GenBank/DDBJ whole genome shotgun (WGS) entry which is preliminary data.</text>
</comment>
<dbReference type="InterPro" id="IPR052346">
    <property type="entry name" value="O-mannosyl-transferase_TMTC"/>
</dbReference>
<reference evidence="4 5" key="1">
    <citation type="submission" date="2018-01" db="EMBL/GenBank/DDBJ databases">
        <title>The draft genome sequence of Halioglobus japonicus S1-36.</title>
        <authorList>
            <person name="Du Z.-J."/>
            <person name="Shi M.-J."/>
        </authorList>
    </citation>
    <scope>NUCLEOTIDE SEQUENCE [LARGE SCALE GENOMIC DNA]</scope>
    <source>
        <strain evidence="4 5">S1-36</strain>
    </source>
</reference>
<feature type="transmembrane region" description="Helical" evidence="3">
    <location>
        <begin position="301"/>
        <end position="324"/>
    </location>
</feature>
<evidence type="ECO:0000256" key="1">
    <source>
        <dbReference type="ARBA" id="ARBA00022737"/>
    </source>
</evidence>
<dbReference type="PANTHER" id="PTHR44227:SF3">
    <property type="entry name" value="PROTEIN O-MANNOSYL-TRANSFERASE TMTC4"/>
    <property type="match status" value="1"/>
</dbReference>
<dbReference type="AlphaFoldDB" id="A0AAP8SP45"/>
<feature type="transmembrane region" description="Helical" evidence="3">
    <location>
        <begin position="227"/>
        <end position="247"/>
    </location>
</feature>